<organism evidence="13 14">
    <name type="scientific">Methylobacterium phyllostachyos</name>
    <dbReference type="NCBI Taxonomy" id="582672"/>
    <lineage>
        <taxon>Bacteria</taxon>
        <taxon>Pseudomonadati</taxon>
        <taxon>Pseudomonadota</taxon>
        <taxon>Alphaproteobacteria</taxon>
        <taxon>Hyphomicrobiales</taxon>
        <taxon>Methylobacteriaceae</taxon>
        <taxon>Methylobacterium</taxon>
    </lineage>
</organism>
<dbReference type="EMBL" id="FNHS01000029">
    <property type="protein sequence ID" value="SDO60055.1"/>
    <property type="molecule type" value="Genomic_DNA"/>
</dbReference>
<dbReference type="SMART" id="SM00387">
    <property type="entry name" value="HATPase_c"/>
    <property type="match status" value="1"/>
</dbReference>
<dbReference type="SMART" id="SM00065">
    <property type="entry name" value="GAF"/>
    <property type="match status" value="1"/>
</dbReference>
<dbReference type="InterPro" id="IPR013656">
    <property type="entry name" value="PAS_4"/>
</dbReference>
<accession>A0A1H0KW08</accession>
<feature type="domain" description="PAC" evidence="12">
    <location>
        <begin position="387"/>
        <end position="441"/>
    </location>
</feature>
<feature type="region of interest" description="Disordered" evidence="8">
    <location>
        <begin position="1"/>
        <end position="20"/>
    </location>
</feature>
<dbReference type="InterPro" id="IPR005467">
    <property type="entry name" value="His_kinase_dom"/>
</dbReference>
<dbReference type="Gene3D" id="1.10.287.130">
    <property type="match status" value="1"/>
</dbReference>
<dbReference type="SUPFAM" id="SSF55785">
    <property type="entry name" value="PYP-like sensor domain (PAS domain)"/>
    <property type="match status" value="3"/>
</dbReference>
<keyword evidence="3 6" id="KW-0597">Phosphoprotein</keyword>
<dbReference type="PROSITE" id="PS50112">
    <property type="entry name" value="PAS"/>
    <property type="match status" value="1"/>
</dbReference>
<comment type="catalytic activity">
    <reaction evidence="1">
        <text>ATP + protein L-histidine = ADP + protein N-phospho-L-histidine.</text>
        <dbReference type="EC" id="2.7.13.3"/>
    </reaction>
</comment>
<dbReference type="Gene3D" id="3.40.50.2300">
    <property type="match status" value="1"/>
</dbReference>
<keyword evidence="14" id="KW-1185">Reference proteome</keyword>
<dbReference type="InterPro" id="IPR052162">
    <property type="entry name" value="Sensor_kinase/Photoreceptor"/>
</dbReference>
<evidence type="ECO:0000256" key="1">
    <source>
        <dbReference type="ARBA" id="ARBA00000085"/>
    </source>
</evidence>
<dbReference type="STRING" id="582672.SAMN05216360_12935"/>
<dbReference type="SUPFAM" id="SSF52172">
    <property type="entry name" value="CheY-like"/>
    <property type="match status" value="1"/>
</dbReference>
<feature type="domain" description="PAS" evidence="11">
    <location>
        <begin position="468"/>
        <end position="523"/>
    </location>
</feature>
<dbReference type="AlphaFoldDB" id="A0A1H0KW08"/>
<evidence type="ECO:0000256" key="6">
    <source>
        <dbReference type="PROSITE-ProRule" id="PRU00169"/>
    </source>
</evidence>
<feature type="modified residue" description="4-aspartylphosphate" evidence="6">
    <location>
        <position position="886"/>
    </location>
</feature>
<gene>
    <name evidence="13" type="ORF">SAMN05216360_12935</name>
</gene>
<evidence type="ECO:0000256" key="8">
    <source>
        <dbReference type="SAM" id="MobiDB-lite"/>
    </source>
</evidence>
<reference evidence="14" key="1">
    <citation type="submission" date="2016-10" db="EMBL/GenBank/DDBJ databases">
        <authorList>
            <person name="Varghese N."/>
            <person name="Submissions S."/>
        </authorList>
    </citation>
    <scope>NUCLEOTIDE SEQUENCE [LARGE SCALE GENOMIC DNA]</scope>
    <source>
        <strain evidence="14">BL47</strain>
    </source>
</reference>
<dbReference type="InterPro" id="IPR035965">
    <property type="entry name" value="PAS-like_dom_sf"/>
</dbReference>
<dbReference type="SMART" id="SM00388">
    <property type="entry name" value="HisKA"/>
    <property type="match status" value="1"/>
</dbReference>
<dbReference type="CDD" id="cd00130">
    <property type="entry name" value="PAS"/>
    <property type="match status" value="2"/>
</dbReference>
<dbReference type="InterPro" id="IPR029016">
    <property type="entry name" value="GAF-like_dom_sf"/>
</dbReference>
<dbReference type="InterPro" id="IPR013655">
    <property type="entry name" value="PAS_fold_3"/>
</dbReference>
<keyword evidence="7" id="KW-0175">Coiled coil</keyword>
<dbReference type="EC" id="2.7.13.3" evidence="2"/>
<evidence type="ECO:0000256" key="4">
    <source>
        <dbReference type="ARBA" id="ARBA00022679"/>
    </source>
</evidence>
<dbReference type="SUPFAM" id="SSF47384">
    <property type="entry name" value="Homodimeric domain of signal transducing histidine kinase"/>
    <property type="match status" value="1"/>
</dbReference>
<dbReference type="SUPFAM" id="SSF55874">
    <property type="entry name" value="ATPase domain of HSP90 chaperone/DNA topoisomerase II/histidine kinase"/>
    <property type="match status" value="1"/>
</dbReference>
<evidence type="ECO:0000259" key="12">
    <source>
        <dbReference type="PROSITE" id="PS50113"/>
    </source>
</evidence>
<dbReference type="Proteomes" id="UP000198704">
    <property type="component" value="Unassembled WGS sequence"/>
</dbReference>
<evidence type="ECO:0000313" key="14">
    <source>
        <dbReference type="Proteomes" id="UP000198704"/>
    </source>
</evidence>
<dbReference type="SUPFAM" id="SSF55781">
    <property type="entry name" value="GAF domain-like"/>
    <property type="match status" value="1"/>
</dbReference>
<dbReference type="PROSITE" id="PS50113">
    <property type="entry name" value="PAC"/>
    <property type="match status" value="1"/>
</dbReference>
<dbReference type="PROSITE" id="PS50109">
    <property type="entry name" value="HIS_KIN"/>
    <property type="match status" value="1"/>
</dbReference>
<evidence type="ECO:0000259" key="9">
    <source>
        <dbReference type="PROSITE" id="PS50109"/>
    </source>
</evidence>
<sequence>MRERVSDLRSERDEARQREAASRVDAERIQLALSAGAIIGTWFWDLPSDRFTVDEAFATAFGLDPALGREGIPLAQIVATVHPDDQAGLSAAITDAIARGGRYAHQYRTLRADGRYRWLEANGHVEHGPDGTPLRFPGVLIDVAARRLDAALGALGERLRGLGTPEELALAAAETVGIALGLSRVAYGDIDASGSRVVIRPDWLASGQPSIAGIHEFVSYGSYIDELRRGEDVIIDDIAKDPRTAAQIENFRAIDVAALVNLPLMERGQFKAVFCLNANRPHGWTAEELNFARRVMDRTEVEIARRVAERELRATEARQRHLLKQMPGFVGVMTGPEHVFDYVNDAYVEIAGPRDYIGRTVREVFPEVEGQGFFELLDQVYTTGEPFSAKGSPVHLNGETAPRFIDHTFQPIRNDQGAVTGIFVGGYDVTEQRRMALALQDLNADLERKVTERALARGRTWQVSPDLLVVINADGRFETVNPAWTATLGWSEHELTSTPFAEFVHPNDQAATLAVWLDAVERGLPALRFQNRYRHKDGTWRWLAWVGVPDDGKVYCSAREITADKEQAAALDQAEEALRQSQKMEAVGQLTGGVAHDFNNLLTVIKSSTDLLKRPDLAEERRVRYVAAIADTVDRAAKLTGQLLAFARRQALKPEVFAACDSVRALSDMMRTLTGSRVQITTDLPAIPCFVNADASQFDTALVNLAVNARDAMNGEGKITISVSPVEAIPAIRSHPTVKSPYVAVSLSDTGTGIPDHTIERIFEPFFTTKEVGKGTGLGLSQVFGFAKQSGGDVTVESMVGEGTTFTLFLPRVPAPAQIKVADEAAALIDGQGTRVLVVEDNVAVGTFAVQTLSDLGYVPVLAVDGPAALAELARDADRFDVVFSDVMMPGMSGIELGQAIRRLYHDLPVVLTSGYSHILAQNGTYGFELLHKPYSIEQLSHILRKAASWQRRKQLLGE</sequence>
<dbReference type="SMART" id="SM00086">
    <property type="entry name" value="PAC"/>
    <property type="match status" value="2"/>
</dbReference>
<dbReference type="InterPro" id="IPR000700">
    <property type="entry name" value="PAS-assoc_C"/>
</dbReference>
<dbReference type="InterPro" id="IPR036097">
    <property type="entry name" value="HisK_dim/P_sf"/>
</dbReference>
<dbReference type="InterPro" id="IPR011006">
    <property type="entry name" value="CheY-like_superfamily"/>
</dbReference>
<dbReference type="Gene3D" id="3.30.565.10">
    <property type="entry name" value="Histidine kinase-like ATPase, C-terminal domain"/>
    <property type="match status" value="1"/>
</dbReference>
<dbReference type="PANTHER" id="PTHR43304">
    <property type="entry name" value="PHYTOCHROME-LIKE PROTEIN CPH1"/>
    <property type="match status" value="1"/>
</dbReference>
<dbReference type="InterPro" id="IPR001610">
    <property type="entry name" value="PAC"/>
</dbReference>
<dbReference type="Pfam" id="PF08448">
    <property type="entry name" value="PAS_4"/>
    <property type="match status" value="1"/>
</dbReference>
<dbReference type="InterPro" id="IPR003018">
    <property type="entry name" value="GAF"/>
</dbReference>
<proteinExistence type="predicted"/>
<keyword evidence="4" id="KW-0808">Transferase</keyword>
<dbReference type="Pfam" id="PF00512">
    <property type="entry name" value="HisKA"/>
    <property type="match status" value="1"/>
</dbReference>
<protein>
    <recommendedName>
        <fullName evidence="2">histidine kinase</fullName>
        <ecNumber evidence="2">2.7.13.3</ecNumber>
    </recommendedName>
</protein>
<evidence type="ECO:0000259" key="10">
    <source>
        <dbReference type="PROSITE" id="PS50110"/>
    </source>
</evidence>
<dbReference type="PANTHER" id="PTHR43304:SF1">
    <property type="entry name" value="PAC DOMAIN-CONTAINING PROTEIN"/>
    <property type="match status" value="1"/>
</dbReference>
<dbReference type="Pfam" id="PF08447">
    <property type="entry name" value="PAS_3"/>
    <property type="match status" value="2"/>
</dbReference>
<dbReference type="Pfam" id="PF02518">
    <property type="entry name" value="HATPase_c"/>
    <property type="match status" value="1"/>
</dbReference>
<evidence type="ECO:0000259" key="11">
    <source>
        <dbReference type="PROSITE" id="PS50112"/>
    </source>
</evidence>
<dbReference type="NCBIfam" id="TIGR00229">
    <property type="entry name" value="sensory_box"/>
    <property type="match status" value="1"/>
</dbReference>
<dbReference type="Pfam" id="PF01590">
    <property type="entry name" value="GAF"/>
    <property type="match status" value="1"/>
</dbReference>
<dbReference type="InterPro" id="IPR003661">
    <property type="entry name" value="HisK_dim/P_dom"/>
</dbReference>
<dbReference type="Gene3D" id="3.30.450.20">
    <property type="entry name" value="PAS domain"/>
    <property type="match status" value="3"/>
</dbReference>
<dbReference type="GO" id="GO:0000155">
    <property type="term" value="F:phosphorelay sensor kinase activity"/>
    <property type="evidence" value="ECO:0007669"/>
    <property type="project" value="InterPro"/>
</dbReference>
<dbReference type="InterPro" id="IPR003594">
    <property type="entry name" value="HATPase_dom"/>
</dbReference>
<dbReference type="CDD" id="cd00082">
    <property type="entry name" value="HisKA"/>
    <property type="match status" value="1"/>
</dbReference>
<dbReference type="InterPro" id="IPR000014">
    <property type="entry name" value="PAS"/>
</dbReference>
<dbReference type="InterPro" id="IPR004358">
    <property type="entry name" value="Sig_transdc_His_kin-like_C"/>
</dbReference>
<dbReference type="RefSeq" id="WP_244507789.1">
    <property type="nucleotide sequence ID" value="NZ_FNHS01000029.1"/>
</dbReference>
<dbReference type="Pfam" id="PF00072">
    <property type="entry name" value="Response_reg"/>
    <property type="match status" value="1"/>
</dbReference>
<evidence type="ECO:0000256" key="2">
    <source>
        <dbReference type="ARBA" id="ARBA00012438"/>
    </source>
</evidence>
<name>A0A1H0KW08_9HYPH</name>
<evidence type="ECO:0000313" key="13">
    <source>
        <dbReference type="EMBL" id="SDO60055.1"/>
    </source>
</evidence>
<evidence type="ECO:0000256" key="5">
    <source>
        <dbReference type="ARBA" id="ARBA00022777"/>
    </source>
</evidence>
<dbReference type="SMART" id="SM00448">
    <property type="entry name" value="REC"/>
    <property type="match status" value="1"/>
</dbReference>
<evidence type="ECO:0000256" key="3">
    <source>
        <dbReference type="ARBA" id="ARBA00022553"/>
    </source>
</evidence>
<dbReference type="Gene3D" id="3.30.450.40">
    <property type="match status" value="1"/>
</dbReference>
<dbReference type="PROSITE" id="PS50110">
    <property type="entry name" value="RESPONSE_REGULATORY"/>
    <property type="match status" value="1"/>
</dbReference>
<evidence type="ECO:0000256" key="7">
    <source>
        <dbReference type="SAM" id="Coils"/>
    </source>
</evidence>
<feature type="coiled-coil region" evidence="7">
    <location>
        <begin position="298"/>
        <end position="325"/>
    </location>
</feature>
<dbReference type="InterPro" id="IPR036890">
    <property type="entry name" value="HATPase_C_sf"/>
</dbReference>
<dbReference type="PRINTS" id="PR00344">
    <property type="entry name" value="BCTRLSENSOR"/>
</dbReference>
<dbReference type="SMART" id="SM00091">
    <property type="entry name" value="PAS"/>
    <property type="match status" value="3"/>
</dbReference>
<feature type="domain" description="Response regulatory" evidence="10">
    <location>
        <begin position="835"/>
        <end position="948"/>
    </location>
</feature>
<dbReference type="InterPro" id="IPR001789">
    <property type="entry name" value="Sig_transdc_resp-reg_receiver"/>
</dbReference>
<feature type="domain" description="Histidine kinase" evidence="9">
    <location>
        <begin position="593"/>
        <end position="814"/>
    </location>
</feature>
<keyword evidence="5" id="KW-0418">Kinase</keyword>